<evidence type="ECO:0000313" key="2">
    <source>
        <dbReference type="EMBL" id="QFQ12232.1"/>
    </source>
</evidence>
<gene>
    <name evidence="2" type="ORF">C7Y71_003900</name>
</gene>
<dbReference type="KEGG" id="alq:C7Y71_003900"/>
<feature type="region of interest" description="Disordered" evidence="1">
    <location>
        <begin position="137"/>
        <end position="157"/>
    </location>
</feature>
<evidence type="ECO:0000256" key="1">
    <source>
        <dbReference type="SAM" id="MobiDB-lite"/>
    </source>
</evidence>
<proteinExistence type="predicted"/>
<sequence>MDAEKFRIYFNAIQARHHRAYTIQAISGPRYDKLCLIARQFGKPIICQVLEKAAKSDFINDKNKFGRHLGFDWLLYRDNFVKVLEGYYDNQHEQPKMLVWGKDLEEDRRKKQQEAAEEAKKHYVTYEDYRQLRARAQAGDKEAQQLLLPPEEREETE</sequence>
<dbReference type="AlphaFoldDB" id="A0A5P8E5M3"/>
<dbReference type="EMBL" id="CP033459">
    <property type="protein sequence ID" value="QFQ12232.1"/>
    <property type="molecule type" value="Genomic_DNA"/>
</dbReference>
<name>A0A5P8E5M3_9BACT</name>
<organism evidence="2 3">
    <name type="scientific">Pseudoprevotella muciniphila</name>
    <dbReference type="NCBI Taxonomy" id="2133944"/>
    <lineage>
        <taxon>Bacteria</taxon>
        <taxon>Pseudomonadati</taxon>
        <taxon>Bacteroidota</taxon>
        <taxon>Bacteroidia</taxon>
        <taxon>Bacteroidales</taxon>
        <taxon>Prevotellaceae</taxon>
        <taxon>Pseudoprevotella</taxon>
    </lineage>
</organism>
<protein>
    <submittedName>
        <fullName evidence="2">Uncharacterized protein</fullName>
    </submittedName>
</protein>
<keyword evidence="3" id="KW-1185">Reference proteome</keyword>
<accession>A0A5P8E5M3</accession>
<reference evidence="2 3" key="1">
    <citation type="submission" date="2018-11" db="EMBL/GenBank/DDBJ databases">
        <authorList>
            <person name="Na S.W."/>
            <person name="Baik M."/>
        </authorList>
    </citation>
    <scope>NUCLEOTIDE SEQUENCE [LARGE SCALE GENOMIC DNA]</scope>
    <source>
        <strain evidence="2 3">E39</strain>
    </source>
</reference>
<dbReference type="OrthoDB" id="1099762at2"/>
<evidence type="ECO:0000313" key="3">
    <source>
        <dbReference type="Proteomes" id="UP000249375"/>
    </source>
</evidence>
<dbReference type="Proteomes" id="UP000249375">
    <property type="component" value="Chromosome"/>
</dbReference>